<reference evidence="9 10" key="1">
    <citation type="submission" date="2015-03" db="EMBL/GenBank/DDBJ databases">
        <authorList>
            <person name="Murphy D."/>
        </authorList>
    </citation>
    <scope>NUCLEOTIDE SEQUENCE [LARGE SCALE GENOMIC DNA]</scope>
    <source>
        <strain evidence="9 10">FCF326</strain>
    </source>
</reference>
<dbReference type="Gene3D" id="1.10.287.460">
    <property type="entry name" value="Peptidyl-prolyl cis-trans isomerase, FKBP-type, N-terminal domain"/>
    <property type="match status" value="1"/>
</dbReference>
<proteinExistence type="predicted"/>
<evidence type="ECO:0000256" key="1">
    <source>
        <dbReference type="ARBA" id="ARBA00000971"/>
    </source>
</evidence>
<organism evidence="9 10">
    <name type="scientific">Yersinia kristensenii</name>
    <dbReference type="NCBI Taxonomy" id="28152"/>
    <lineage>
        <taxon>Bacteria</taxon>
        <taxon>Pseudomonadati</taxon>
        <taxon>Pseudomonadota</taxon>
        <taxon>Gammaproteobacteria</taxon>
        <taxon>Enterobacterales</taxon>
        <taxon>Yersiniaceae</taxon>
        <taxon>Yersinia</taxon>
    </lineage>
</organism>
<dbReference type="AlphaFoldDB" id="A0A0T9L3D2"/>
<dbReference type="EMBL" id="CPYI01000005">
    <property type="protein sequence ID" value="CNE54899.1"/>
    <property type="molecule type" value="Genomic_DNA"/>
</dbReference>
<dbReference type="Pfam" id="PF01346">
    <property type="entry name" value="FKBP_N"/>
    <property type="match status" value="1"/>
</dbReference>
<dbReference type="SUPFAM" id="SSF54534">
    <property type="entry name" value="FKBP-like"/>
    <property type="match status" value="1"/>
</dbReference>
<feature type="coiled-coil region" evidence="5">
    <location>
        <begin position="73"/>
        <end position="116"/>
    </location>
</feature>
<dbReference type="InterPro" id="IPR036944">
    <property type="entry name" value="PPIase_FKBP_N_sf"/>
</dbReference>
<comment type="catalytic activity">
    <reaction evidence="1 4">
        <text>[protein]-peptidylproline (omega=180) = [protein]-peptidylproline (omega=0)</text>
        <dbReference type="Rhea" id="RHEA:16237"/>
        <dbReference type="Rhea" id="RHEA-COMP:10747"/>
        <dbReference type="Rhea" id="RHEA-COMP:10748"/>
        <dbReference type="ChEBI" id="CHEBI:83833"/>
        <dbReference type="ChEBI" id="CHEBI:83834"/>
        <dbReference type="EC" id="5.2.1.8"/>
    </reaction>
</comment>
<keyword evidence="7" id="KW-0732">Signal</keyword>
<dbReference type="RefSeq" id="WP_050118939.1">
    <property type="nucleotide sequence ID" value="NZ_CAWMAB010000005.1"/>
</dbReference>
<keyword evidence="5" id="KW-0175">Coiled coil</keyword>
<dbReference type="Gene3D" id="3.10.50.40">
    <property type="match status" value="1"/>
</dbReference>
<dbReference type="InterPro" id="IPR001179">
    <property type="entry name" value="PPIase_FKBP_dom"/>
</dbReference>
<feature type="domain" description="PPIase FKBP-type" evidence="8">
    <location>
        <begin position="345"/>
        <end position="431"/>
    </location>
</feature>
<name>A0A0T9L3D2_YERKR</name>
<feature type="chain" id="PRO_5006692297" description="peptidylprolyl isomerase" evidence="7">
    <location>
        <begin position="24"/>
        <end position="436"/>
    </location>
</feature>
<accession>A0A0T9L3D2</accession>
<dbReference type="InterPro" id="IPR046357">
    <property type="entry name" value="PPIase_dom_sf"/>
</dbReference>
<dbReference type="GO" id="GO:0003755">
    <property type="term" value="F:peptidyl-prolyl cis-trans isomerase activity"/>
    <property type="evidence" value="ECO:0007669"/>
    <property type="project" value="UniProtKB-KW"/>
</dbReference>
<dbReference type="GO" id="GO:0006457">
    <property type="term" value="P:protein folding"/>
    <property type="evidence" value="ECO:0007669"/>
    <property type="project" value="InterPro"/>
</dbReference>
<evidence type="ECO:0000256" key="7">
    <source>
        <dbReference type="SAM" id="SignalP"/>
    </source>
</evidence>
<evidence type="ECO:0000256" key="2">
    <source>
        <dbReference type="ARBA" id="ARBA00013194"/>
    </source>
</evidence>
<dbReference type="EC" id="5.2.1.8" evidence="2 4"/>
<evidence type="ECO:0000259" key="8">
    <source>
        <dbReference type="PROSITE" id="PS50059"/>
    </source>
</evidence>
<feature type="signal peptide" evidence="7">
    <location>
        <begin position="1"/>
        <end position="23"/>
    </location>
</feature>
<keyword evidence="4 9" id="KW-0413">Isomerase</keyword>
<evidence type="ECO:0000256" key="4">
    <source>
        <dbReference type="PROSITE-ProRule" id="PRU00277"/>
    </source>
</evidence>
<gene>
    <name evidence="9" type="primary">fkpA_2</name>
    <name evidence="9" type="ORF">ERS008491_01564</name>
</gene>
<protein>
    <recommendedName>
        <fullName evidence="2 4">peptidylprolyl isomerase</fullName>
        <ecNumber evidence="2 4">5.2.1.8</ecNumber>
    </recommendedName>
</protein>
<evidence type="ECO:0000256" key="5">
    <source>
        <dbReference type="SAM" id="Coils"/>
    </source>
</evidence>
<sequence length="436" mass="48921">MKRSQFAWLATLLPLLFPIVAIAKNEQPGVPMLLQFAERYQQREPVQKEKVSPKQQKVRPTSPPANKSGQQSVKELELTLGIKKAQRQLLQQQQVIAGLQQQVEQLNKVKQEKMANPEFDFSTVSVMFSKLRQAMAITPNEQHAKILVAQAQQKNLQTEQTVTQIAEQRAQEQAELAKMSQQVTDADKRYQQVSAKLHEKEQIEARLESEVIQLRGRDKLFATSERLKSATARQSYAAGVALGKDINKMEQERSSWGVDVDRQALFSGVTDAFTGQYKLAPKELDKAFSESENVIAIAREKAMKSAQKANDEFVSNFKQKKGVQQSSSGFWYYIDYIGDEEIKGNAVIDIMVKESLTDGTVINDMESNNKVVSQPLNDYPALFQEALRLLKNHGSITLVVPPSLAYGEQGNLPEIPPNATMVYDVRIAEAKDAVVK</sequence>
<dbReference type="Proteomes" id="UP000045824">
    <property type="component" value="Unassembled WGS sequence"/>
</dbReference>
<evidence type="ECO:0000256" key="3">
    <source>
        <dbReference type="ARBA" id="ARBA00023110"/>
    </source>
</evidence>
<evidence type="ECO:0000313" key="9">
    <source>
        <dbReference type="EMBL" id="CNE54899.1"/>
    </source>
</evidence>
<evidence type="ECO:0000256" key="6">
    <source>
        <dbReference type="SAM" id="MobiDB-lite"/>
    </source>
</evidence>
<feature type="compositionally biased region" description="Polar residues" evidence="6">
    <location>
        <begin position="53"/>
        <end position="72"/>
    </location>
</feature>
<keyword evidence="3 4" id="KW-0697">Rotamase</keyword>
<dbReference type="PROSITE" id="PS50059">
    <property type="entry name" value="FKBP_PPIASE"/>
    <property type="match status" value="1"/>
</dbReference>
<evidence type="ECO:0000313" key="10">
    <source>
        <dbReference type="Proteomes" id="UP000045824"/>
    </source>
</evidence>
<feature type="region of interest" description="Disordered" evidence="6">
    <location>
        <begin position="44"/>
        <end position="72"/>
    </location>
</feature>
<feature type="coiled-coil region" evidence="5">
    <location>
        <begin position="148"/>
        <end position="210"/>
    </location>
</feature>
<dbReference type="InterPro" id="IPR000774">
    <property type="entry name" value="PPIase_FKBP_N"/>
</dbReference>
<dbReference type="Pfam" id="PF00254">
    <property type="entry name" value="FKBP_C"/>
    <property type="match status" value="1"/>
</dbReference>